<reference evidence="6 7" key="1">
    <citation type="submission" date="2015-03" db="EMBL/GenBank/DDBJ databases">
        <authorList>
            <person name="Hassan Y.I."/>
            <person name="Lepp D."/>
            <person name="Zhou T."/>
        </authorList>
    </citation>
    <scope>NUCLEOTIDE SEQUENCE [LARGE SCALE GENOMIC DNA]</scope>
    <source>
        <strain evidence="6 7">GH2-10</strain>
    </source>
</reference>
<gene>
    <name evidence="6" type="ORF">VW35_10885</name>
</gene>
<dbReference type="InterPro" id="IPR001029">
    <property type="entry name" value="Flagellin_N"/>
</dbReference>
<proteinExistence type="inferred from homology"/>
<dbReference type="EMBL" id="LAJG01000022">
    <property type="protein sequence ID" value="KKB78170.1"/>
    <property type="molecule type" value="Genomic_DNA"/>
</dbReference>
<name>A0A0F5L7G2_9HYPH</name>
<dbReference type="RefSeq" id="WP_046143105.1">
    <property type="nucleotide sequence ID" value="NZ_LAJG01000022.1"/>
</dbReference>
<organism evidence="6 7">
    <name type="scientific">Devosia soli</name>
    <dbReference type="NCBI Taxonomy" id="361041"/>
    <lineage>
        <taxon>Bacteria</taxon>
        <taxon>Pseudomonadati</taxon>
        <taxon>Pseudomonadota</taxon>
        <taxon>Alphaproteobacteria</taxon>
        <taxon>Hyphomicrobiales</taxon>
        <taxon>Devosiaceae</taxon>
        <taxon>Devosia</taxon>
    </lineage>
</organism>
<dbReference type="InterPro" id="IPR046358">
    <property type="entry name" value="Flagellin_C"/>
</dbReference>
<protein>
    <recommendedName>
        <fullName evidence="3">Flagellin</fullName>
    </recommendedName>
</protein>
<comment type="similarity">
    <text evidence="1 3">Belongs to the bacterial flagellin family.</text>
</comment>
<comment type="function">
    <text evidence="3">Flagellin is the subunit protein which polymerizes to form the filaments of bacterial flagella.</text>
</comment>
<sequence>MGSDVSLSKAVRSNLLSLQNTASMMDKTQSRLATGNKVNSALDNPSNFFTASALNSRAADMSNLLDSMASGIKVIEAASNGITAITKNVESMQSTLRQARQDKSFQTGTYDVTDASTIKVNGGQFGTETEIKLQEATGGVKAKLTTQAIYNNPTLAAGETVGAQTIVNYDASLDGKALKVDGIDLGTITNGTPTDGTTYRDAVQTALNGKFGTGKYATSFAGGKLSISSTDASKASPAVEFAGGVTMATQGSVSFVYDSHGPGTVTVGGEQVDAGTDFESFVTNLQAKAKDGGYTVVSDSTTKKITLTSTGWTTGAGSEPQITGLTEETAAINDMTITKGAANNGFTVKAAGAGYSDAQVDLSTAGLTDADVKARVEAALTAAGWTGYSATATGTDLKIESTTKGARPAVNIDLSANSKVGSSNDAAPKDGIAGIKNKTVTQGTAGVYTETKDAASDKFKVTYGDVSADLNVVAGTQEQRTKSINDQLKAAGITGVTASFDSAGRLSLEATDAEAKTLAISGENSTFFGTDTVATGKAAVSGYNATNTVDKFVEEINRSFEGKLRASNDNGKLRIENLSTQELKVSFDKDGIGAGSPTSHTITGNTVRANLSKQFNELRDQLDKLADDSSFNGINLLRGDKLKITFNESGSSAIDIQAKDANGNVRGINAANMSISSLMAEDLDTDEGIDQLLSTLSSALTELRSQASTFGSNLSSVENRQSFTKNMINTLETGASNLTLADTNEEAANLLALQTRQQLSSSALSMASQQDQAVLQLLR</sequence>
<dbReference type="AlphaFoldDB" id="A0A0F5L7G2"/>
<dbReference type="SUPFAM" id="SSF64518">
    <property type="entry name" value="Phase 1 flagellin"/>
    <property type="match status" value="2"/>
</dbReference>
<keyword evidence="7" id="KW-1185">Reference proteome</keyword>
<feature type="domain" description="Flagellin C-terminal" evidence="5">
    <location>
        <begin position="695"/>
        <end position="778"/>
    </location>
</feature>
<dbReference type="Proteomes" id="UP000033514">
    <property type="component" value="Unassembled WGS sequence"/>
</dbReference>
<keyword evidence="2 3" id="KW-0975">Bacterial flagellum</keyword>
<dbReference type="Gene3D" id="1.20.1330.10">
    <property type="entry name" value="f41 fragment of flagellin, N-terminal domain"/>
    <property type="match status" value="1"/>
</dbReference>
<comment type="caution">
    <text evidence="6">The sequence shown here is derived from an EMBL/GenBank/DDBJ whole genome shotgun (WGS) entry which is preliminary data.</text>
</comment>
<evidence type="ECO:0000313" key="6">
    <source>
        <dbReference type="EMBL" id="KKB78170.1"/>
    </source>
</evidence>
<evidence type="ECO:0000256" key="3">
    <source>
        <dbReference type="RuleBase" id="RU362073"/>
    </source>
</evidence>
<evidence type="ECO:0000256" key="1">
    <source>
        <dbReference type="ARBA" id="ARBA00005709"/>
    </source>
</evidence>
<dbReference type="Pfam" id="PF00700">
    <property type="entry name" value="Flagellin_C"/>
    <property type="match status" value="1"/>
</dbReference>
<feature type="domain" description="Flagellin N-terminal" evidence="4">
    <location>
        <begin position="13"/>
        <end position="104"/>
    </location>
</feature>
<dbReference type="OrthoDB" id="9808068at2"/>
<evidence type="ECO:0000259" key="5">
    <source>
        <dbReference type="Pfam" id="PF00700"/>
    </source>
</evidence>
<evidence type="ECO:0000313" key="7">
    <source>
        <dbReference type="Proteomes" id="UP000033514"/>
    </source>
</evidence>
<dbReference type="Pfam" id="PF00669">
    <property type="entry name" value="Flagellin_N"/>
    <property type="match status" value="1"/>
</dbReference>
<comment type="subcellular location">
    <subcellularLocation>
        <location evidence="3">Secreted</location>
    </subcellularLocation>
    <subcellularLocation>
        <location evidence="3">Bacterial flagellum</location>
    </subcellularLocation>
</comment>
<keyword evidence="3" id="KW-0964">Secreted</keyword>
<dbReference type="STRING" id="361041.VW35_10885"/>
<dbReference type="GO" id="GO:0005576">
    <property type="term" value="C:extracellular region"/>
    <property type="evidence" value="ECO:0007669"/>
    <property type="project" value="UniProtKB-SubCell"/>
</dbReference>
<dbReference type="PATRIC" id="fig|361041.3.peg.1544"/>
<evidence type="ECO:0000256" key="2">
    <source>
        <dbReference type="ARBA" id="ARBA00023143"/>
    </source>
</evidence>
<accession>A0A0F5L7G2</accession>
<evidence type="ECO:0000259" key="4">
    <source>
        <dbReference type="Pfam" id="PF00669"/>
    </source>
</evidence>
<dbReference type="GO" id="GO:0005198">
    <property type="term" value="F:structural molecule activity"/>
    <property type="evidence" value="ECO:0007669"/>
    <property type="project" value="UniProtKB-UniRule"/>
</dbReference>
<dbReference type="GO" id="GO:0009288">
    <property type="term" value="C:bacterial-type flagellum"/>
    <property type="evidence" value="ECO:0007669"/>
    <property type="project" value="UniProtKB-SubCell"/>
</dbReference>